<evidence type="ECO:0000259" key="1">
    <source>
        <dbReference type="Pfam" id="PF20376"/>
    </source>
</evidence>
<organism evidence="2 3">
    <name type="scientific">Subtercola boreus</name>
    <dbReference type="NCBI Taxonomy" id="120213"/>
    <lineage>
        <taxon>Bacteria</taxon>
        <taxon>Bacillati</taxon>
        <taxon>Actinomycetota</taxon>
        <taxon>Actinomycetes</taxon>
        <taxon>Micrococcales</taxon>
        <taxon>Microbacteriaceae</taxon>
        <taxon>Subtercola</taxon>
    </lineage>
</organism>
<reference evidence="2 3" key="1">
    <citation type="submission" date="2017-04" db="EMBL/GenBank/DDBJ databases">
        <title>Comparative genome analysis of Subtercola boreus.</title>
        <authorList>
            <person name="Cho Y.-J."/>
            <person name="Cho A."/>
            <person name="Kim O.-S."/>
            <person name="Lee J.-I."/>
        </authorList>
    </citation>
    <scope>NUCLEOTIDE SEQUENCE [LARGE SCALE GENOMIC DNA]</scope>
    <source>
        <strain evidence="2 3">P28004</strain>
    </source>
</reference>
<dbReference type="AlphaFoldDB" id="A0A3E0WDM7"/>
<dbReference type="InterPro" id="IPR046612">
    <property type="entry name" value="DUF6671"/>
</dbReference>
<evidence type="ECO:0000313" key="3">
    <source>
        <dbReference type="Proteomes" id="UP000257080"/>
    </source>
</evidence>
<sequence>MFATMHGKENLAAPAFAEQLGAIVIAPDHLDTDQFGTFAGDIPRTLSPLAAATEKARLGMQLTGLPRGLASEGSFRSSLIGVGTTEILLFVDTERGIELLERASGSSPLPAAGRVKTLNEALTAADALGFPEQGLLLHAVRGTTIDIHKTISTRTELAELVTRCLDNETALTILPDHRAHRSPSRANRIQFLCVRMALRLATPCPTCATPGYGLIDVETGLPCVACGTLTRGIAADIHGCGACTQKQLHPRRETHADPATCDHCNP</sequence>
<accession>A0A3E0WDM7</accession>
<feature type="domain" description="DUF6671" evidence="1">
    <location>
        <begin position="55"/>
        <end position="266"/>
    </location>
</feature>
<name>A0A3E0WDM7_9MICO</name>
<proteinExistence type="predicted"/>
<dbReference type="Pfam" id="PF20376">
    <property type="entry name" value="DUF6671"/>
    <property type="match status" value="1"/>
</dbReference>
<gene>
    <name evidence="2" type="ORF">B7R25_02330</name>
</gene>
<dbReference type="EMBL" id="NBXE01000006">
    <property type="protein sequence ID" value="RFA29115.1"/>
    <property type="molecule type" value="Genomic_DNA"/>
</dbReference>
<evidence type="ECO:0000313" key="2">
    <source>
        <dbReference type="EMBL" id="RFA29115.1"/>
    </source>
</evidence>
<dbReference type="Proteomes" id="UP000257080">
    <property type="component" value="Unassembled WGS sequence"/>
</dbReference>
<comment type="caution">
    <text evidence="2">The sequence shown here is derived from an EMBL/GenBank/DDBJ whole genome shotgun (WGS) entry which is preliminary data.</text>
</comment>
<protein>
    <recommendedName>
        <fullName evidence="1">DUF6671 domain-containing protein</fullName>
    </recommendedName>
</protein>